<keyword evidence="2 6" id="KW-0812">Transmembrane</keyword>
<evidence type="ECO:0000256" key="2">
    <source>
        <dbReference type="ARBA" id="ARBA00022692"/>
    </source>
</evidence>
<reference evidence="8 9" key="1">
    <citation type="submission" date="2020-05" db="EMBL/GenBank/DDBJ databases">
        <title>Ceratocystis lukuohia genome.</title>
        <authorList>
            <person name="Harrington T.C."/>
            <person name="Kim K."/>
            <person name="Mayers C.G."/>
        </authorList>
    </citation>
    <scope>NUCLEOTIDE SEQUENCE [LARGE SCALE GENOMIC DNA]</scope>
    <source>
        <strain evidence="8 9">C4212</strain>
    </source>
</reference>
<evidence type="ECO:0000313" key="9">
    <source>
        <dbReference type="Proteomes" id="UP001610728"/>
    </source>
</evidence>
<dbReference type="InterPro" id="IPR005829">
    <property type="entry name" value="Sugar_transporter_CS"/>
</dbReference>
<dbReference type="Pfam" id="PF07690">
    <property type="entry name" value="MFS_1"/>
    <property type="match status" value="1"/>
</dbReference>
<protein>
    <submittedName>
        <fullName evidence="8">Transporter C3H1.06c</fullName>
    </submittedName>
</protein>
<evidence type="ECO:0000256" key="6">
    <source>
        <dbReference type="SAM" id="Phobius"/>
    </source>
</evidence>
<sequence>MPVSSARFSLPYPNLSFSDFAVLTEPPPPLPVLSTPPSATSSPLNGLNVAAGPGTSPGPSPRDRRSRATTVDVVPIQGPQLTRARQTVIMIGLDAGIVSTSLVTISREFDDSINAPWVILAYLLTYMGFAVCVSRLSDIYGRRDVLLISWIIFNCFSMGCGASSSMKQLIICRAFQGIGGSGLYSLAQIAVVEMGPIRTPSLVGAMIGITLAIALVLGPILGGLISYYAGWRWIFNMKVTLLSGFPYFALTVAIPERFQVINGDNPLLAGLHLIPLLGSCAIGSFLAGALSSKRNNTSVTLIASSCLQLLGLGLMTTFSTANADVKPQYAFQAIIGLGVGMCFGSSTIIAALQIRNEDLASAQGAVAQARVLGGCFGLVMLTIVSHKASTDNALLDLELEPSTEIPQVSKDAYAAAFARETHIMVYVAVAMVLLSLFAWERNPVAMSVLAAHQHKDIRNSTETATEMSDMGSIRSYRARRFRL</sequence>
<feature type="transmembrane region" description="Helical" evidence="6">
    <location>
        <begin position="202"/>
        <end position="227"/>
    </location>
</feature>
<dbReference type="Gene3D" id="1.20.1720.10">
    <property type="entry name" value="Multidrug resistance protein D"/>
    <property type="match status" value="1"/>
</dbReference>
<feature type="transmembrane region" description="Helical" evidence="6">
    <location>
        <begin position="239"/>
        <end position="255"/>
    </location>
</feature>
<dbReference type="PROSITE" id="PS50850">
    <property type="entry name" value="MFS"/>
    <property type="match status" value="1"/>
</dbReference>
<feature type="transmembrane region" description="Helical" evidence="6">
    <location>
        <begin position="87"/>
        <end position="105"/>
    </location>
</feature>
<dbReference type="PRINTS" id="PR01036">
    <property type="entry name" value="TCRTETB"/>
</dbReference>
<dbReference type="PROSITE" id="PS00216">
    <property type="entry name" value="SUGAR_TRANSPORT_1"/>
    <property type="match status" value="1"/>
</dbReference>
<evidence type="ECO:0000256" key="5">
    <source>
        <dbReference type="SAM" id="MobiDB-lite"/>
    </source>
</evidence>
<evidence type="ECO:0000256" key="4">
    <source>
        <dbReference type="ARBA" id="ARBA00023136"/>
    </source>
</evidence>
<feature type="compositionally biased region" description="Low complexity" evidence="5">
    <location>
        <begin position="32"/>
        <end position="54"/>
    </location>
</feature>
<keyword evidence="4 6" id="KW-0472">Membrane</keyword>
<organism evidence="8 9">
    <name type="scientific">Ceratocystis lukuohia</name>
    <dbReference type="NCBI Taxonomy" id="2019550"/>
    <lineage>
        <taxon>Eukaryota</taxon>
        <taxon>Fungi</taxon>
        <taxon>Dikarya</taxon>
        <taxon>Ascomycota</taxon>
        <taxon>Pezizomycotina</taxon>
        <taxon>Sordariomycetes</taxon>
        <taxon>Hypocreomycetidae</taxon>
        <taxon>Microascales</taxon>
        <taxon>Ceratocystidaceae</taxon>
        <taxon>Ceratocystis</taxon>
    </lineage>
</organism>
<feature type="transmembrane region" description="Helical" evidence="6">
    <location>
        <begin position="299"/>
        <end position="318"/>
    </location>
</feature>
<dbReference type="InterPro" id="IPR036259">
    <property type="entry name" value="MFS_trans_sf"/>
</dbReference>
<accession>A0ABR4M9K6</accession>
<proteinExistence type="predicted"/>
<dbReference type="GeneID" id="98121476"/>
<keyword evidence="3 6" id="KW-1133">Transmembrane helix</keyword>
<dbReference type="InterPro" id="IPR011701">
    <property type="entry name" value="MFS"/>
</dbReference>
<feature type="transmembrane region" description="Helical" evidence="6">
    <location>
        <begin position="364"/>
        <end position="384"/>
    </location>
</feature>
<feature type="transmembrane region" description="Helical" evidence="6">
    <location>
        <begin position="267"/>
        <end position="287"/>
    </location>
</feature>
<feature type="transmembrane region" description="Helical" evidence="6">
    <location>
        <begin position="117"/>
        <end position="133"/>
    </location>
</feature>
<dbReference type="SUPFAM" id="SSF103473">
    <property type="entry name" value="MFS general substrate transporter"/>
    <property type="match status" value="1"/>
</dbReference>
<comment type="subcellular location">
    <subcellularLocation>
        <location evidence="1">Membrane</location>
        <topology evidence="1">Multi-pass membrane protein</topology>
    </subcellularLocation>
</comment>
<feature type="region of interest" description="Disordered" evidence="5">
    <location>
        <begin position="31"/>
        <end position="69"/>
    </location>
</feature>
<dbReference type="PANTHER" id="PTHR23501">
    <property type="entry name" value="MAJOR FACILITATOR SUPERFAMILY"/>
    <property type="match status" value="1"/>
</dbReference>
<feature type="transmembrane region" description="Helical" evidence="6">
    <location>
        <begin position="423"/>
        <end position="439"/>
    </location>
</feature>
<dbReference type="InterPro" id="IPR020846">
    <property type="entry name" value="MFS_dom"/>
</dbReference>
<dbReference type="PANTHER" id="PTHR23501:SF43">
    <property type="entry name" value="MULTIDRUG TRANSPORTER, PUTATIVE (AFU_ORTHOLOGUE AFUA_6G03040)-RELATED"/>
    <property type="match status" value="1"/>
</dbReference>
<evidence type="ECO:0000313" key="8">
    <source>
        <dbReference type="EMBL" id="KAL2884957.1"/>
    </source>
</evidence>
<dbReference type="EMBL" id="JABSNW010000009">
    <property type="protein sequence ID" value="KAL2884957.1"/>
    <property type="molecule type" value="Genomic_DNA"/>
</dbReference>
<evidence type="ECO:0000256" key="1">
    <source>
        <dbReference type="ARBA" id="ARBA00004141"/>
    </source>
</evidence>
<keyword evidence="9" id="KW-1185">Reference proteome</keyword>
<gene>
    <name evidence="8" type="ORF">HOO65_090252</name>
</gene>
<comment type="caution">
    <text evidence="8">The sequence shown here is derived from an EMBL/GenBank/DDBJ whole genome shotgun (WGS) entry which is preliminary data.</text>
</comment>
<feature type="domain" description="Major facilitator superfamily (MFS) profile" evidence="7">
    <location>
        <begin position="80"/>
        <end position="483"/>
    </location>
</feature>
<evidence type="ECO:0000256" key="3">
    <source>
        <dbReference type="ARBA" id="ARBA00022989"/>
    </source>
</evidence>
<feature type="transmembrane region" description="Helical" evidence="6">
    <location>
        <begin position="330"/>
        <end position="352"/>
    </location>
</feature>
<name>A0ABR4M9K6_9PEZI</name>
<dbReference type="RefSeq" id="XP_070856138.1">
    <property type="nucleotide sequence ID" value="XM_071004469.1"/>
</dbReference>
<dbReference type="Proteomes" id="UP001610728">
    <property type="component" value="Unassembled WGS sequence"/>
</dbReference>
<evidence type="ECO:0000259" key="7">
    <source>
        <dbReference type="PROSITE" id="PS50850"/>
    </source>
</evidence>